<sequence length="110" mass="11849">MSGPFGVDTERLGRTAGDAEHLAARLDRIYNALHNATVSVGNCWGADDTGEAFEKNYDKNGKDVLQAMREMGEVVRSMGDGVNTMAKGFQRTERNAVASVEQATKRAKGA</sequence>
<reference evidence="2" key="1">
    <citation type="journal article" date="2019" name="Int. J. Syst. Evol. Microbiol.">
        <title>The Global Catalogue of Microorganisms (GCM) 10K type strain sequencing project: providing services to taxonomists for standard genome sequencing and annotation.</title>
        <authorList>
            <consortium name="The Broad Institute Genomics Platform"/>
            <consortium name="The Broad Institute Genome Sequencing Center for Infectious Disease"/>
            <person name="Wu L."/>
            <person name="Ma J."/>
        </authorList>
    </citation>
    <scope>NUCLEOTIDE SEQUENCE [LARGE SCALE GENOMIC DNA]</scope>
    <source>
        <strain evidence="2">CGMCC 4.7643</strain>
    </source>
</reference>
<dbReference type="Proteomes" id="UP001597419">
    <property type="component" value="Unassembled WGS sequence"/>
</dbReference>
<dbReference type="RefSeq" id="WP_345400237.1">
    <property type="nucleotide sequence ID" value="NZ_BAABHG010000011.1"/>
</dbReference>
<proteinExistence type="predicted"/>
<organism evidence="1 2">
    <name type="scientific">Amycolatopsis samaneae</name>
    <dbReference type="NCBI Taxonomy" id="664691"/>
    <lineage>
        <taxon>Bacteria</taxon>
        <taxon>Bacillati</taxon>
        <taxon>Actinomycetota</taxon>
        <taxon>Actinomycetes</taxon>
        <taxon>Pseudonocardiales</taxon>
        <taxon>Pseudonocardiaceae</taxon>
        <taxon>Amycolatopsis</taxon>
    </lineage>
</organism>
<accession>A0ABW5GRF0</accession>
<dbReference type="EMBL" id="JBHUKU010000021">
    <property type="protein sequence ID" value="MFD2463453.1"/>
    <property type="molecule type" value="Genomic_DNA"/>
</dbReference>
<keyword evidence="2" id="KW-1185">Reference proteome</keyword>
<comment type="caution">
    <text evidence="1">The sequence shown here is derived from an EMBL/GenBank/DDBJ whole genome shotgun (WGS) entry which is preliminary data.</text>
</comment>
<protein>
    <submittedName>
        <fullName evidence="1">WXG100 family type VII secretion target</fullName>
    </submittedName>
</protein>
<gene>
    <name evidence="1" type="ORF">ACFSYJ_32910</name>
</gene>
<dbReference type="SUPFAM" id="SSF140453">
    <property type="entry name" value="EsxAB dimer-like"/>
    <property type="match status" value="1"/>
</dbReference>
<name>A0ABW5GRF0_9PSEU</name>
<evidence type="ECO:0000313" key="1">
    <source>
        <dbReference type="EMBL" id="MFD2463453.1"/>
    </source>
</evidence>
<dbReference type="Gene3D" id="1.10.287.1060">
    <property type="entry name" value="ESAT-6-like"/>
    <property type="match status" value="1"/>
</dbReference>
<evidence type="ECO:0000313" key="2">
    <source>
        <dbReference type="Proteomes" id="UP001597419"/>
    </source>
</evidence>
<dbReference type="InterPro" id="IPR036689">
    <property type="entry name" value="ESAT-6-like_sf"/>
</dbReference>